<keyword evidence="3" id="KW-0378">Hydrolase</keyword>
<reference evidence="8" key="2">
    <citation type="submission" date="2020-09" db="EMBL/GenBank/DDBJ databases">
        <authorList>
            <person name="Sun Q."/>
            <person name="Ohkuma M."/>
        </authorList>
    </citation>
    <scope>NUCLEOTIDE SEQUENCE</scope>
    <source>
        <strain evidence="8">JCM 3090</strain>
    </source>
</reference>
<proteinExistence type="predicted"/>
<dbReference type="Pfam" id="PF13205">
    <property type="entry name" value="Big_5"/>
    <property type="match status" value="1"/>
</dbReference>
<keyword evidence="4" id="KW-0119">Carbohydrate metabolism</keyword>
<dbReference type="EMBL" id="BMQB01000002">
    <property type="protein sequence ID" value="GGJ83122.1"/>
    <property type="molecule type" value="Genomic_DNA"/>
</dbReference>
<dbReference type="Pfam" id="PF00041">
    <property type="entry name" value="fn3"/>
    <property type="match status" value="2"/>
</dbReference>
<comment type="caution">
    <text evidence="8">The sequence shown here is derived from an EMBL/GenBank/DDBJ whole genome shotgun (WGS) entry which is preliminary data.</text>
</comment>
<dbReference type="PANTHER" id="PTHR46708">
    <property type="entry name" value="TENASCIN"/>
    <property type="match status" value="1"/>
</dbReference>
<dbReference type="InterPro" id="IPR003961">
    <property type="entry name" value="FN3_dom"/>
</dbReference>
<feature type="domain" description="Fibronectin type-III" evidence="7">
    <location>
        <begin position="135"/>
        <end position="225"/>
    </location>
</feature>
<keyword evidence="2" id="KW-0677">Repeat</keyword>
<dbReference type="GO" id="GO:0000272">
    <property type="term" value="P:polysaccharide catabolic process"/>
    <property type="evidence" value="ECO:0007669"/>
    <property type="project" value="UniProtKB-KW"/>
</dbReference>
<protein>
    <recommendedName>
        <fullName evidence="7">Fibronectin type-III domain-containing protein</fullName>
    </recommendedName>
</protein>
<dbReference type="Proteomes" id="UP000649739">
    <property type="component" value="Unassembled WGS sequence"/>
</dbReference>
<keyword evidence="3" id="KW-0326">Glycosidase</keyword>
<sequence length="815" mass="85251">MRSMRLLAAATAGALAAGTLAVPASAAGPTVASTSPADKAVGVPTTAKPTVTFGTEIKPASVRYSWRTDRHADVPASFRVDAANRTVTFAPRNPLTAGGKYTITVTARDAATNTTGRSYAFSFTTGTPDTSAPTAPGTPTASGVGATSATLAWAPSTDNVGVVGYDIHAAGTATPIASTTGATGKVLDGLTPSTAYSFTVRARDAAGNVSPASAAAAVTTATPPDAAAPTAPGKPTFTEVTATGAKVSWAASTDNVGVASYQVLGGPEPMTVSGTAATLANLTPQTAYSITVQARDAAGNASGASAAAVLTTPALPMVNASSGRGIPGATANTLVVYDSSDPTYGFLGGQYATMTANLSSHFGDWTAQPVVDYAAGTLNNFDAVVYVGALYDEPLPPAFLADVTATTKPVVWMYNNIWQLTAFDPNFAANRGFTWSSFDFSTIDKVQYEGRTFTRNTLNGAGLMQTAISDPAKAQPVGEAVRADGTTLPWGVRSGNFTYLSEIPYSYINERDRYVAFTDLLIDVLAPATAARHRALVRIEDVGPDSEPAELDAISAYLGGKHIPFSVAVYPRYRNPLGTDNGGVAQDYTLSDRPLVVAALKRMQNRGGTLLMHGYTHQYEAVANPYNGVSADDFEFYAAHIDANNNVIYDGPVPTDSEQFVQGRIDASFAQFEANGLGRPTIFEFPHYAASDLDNRVMVRTFQKRYDRGIYASGALRGGAVDHSRIIGQFFPYQVRDIYGALVIPENLGNIELEAFNNHPARLPADLVAAAQANAGVRDGVASFFYHTYLGTSYLQQTVEGIEAAGFTFVAAGNL</sequence>
<evidence type="ECO:0000313" key="9">
    <source>
        <dbReference type="Proteomes" id="UP000649739"/>
    </source>
</evidence>
<organism evidence="8 9">
    <name type="scientific">Pilimelia anulata</name>
    <dbReference type="NCBI Taxonomy" id="53371"/>
    <lineage>
        <taxon>Bacteria</taxon>
        <taxon>Bacillati</taxon>
        <taxon>Actinomycetota</taxon>
        <taxon>Actinomycetes</taxon>
        <taxon>Micromonosporales</taxon>
        <taxon>Micromonosporaceae</taxon>
        <taxon>Pilimelia</taxon>
    </lineage>
</organism>
<evidence type="ECO:0000256" key="3">
    <source>
        <dbReference type="ARBA" id="ARBA00023295"/>
    </source>
</evidence>
<dbReference type="CDD" id="cd10923">
    <property type="entry name" value="CE4_COG5298"/>
    <property type="match status" value="1"/>
</dbReference>
<evidence type="ECO:0000256" key="2">
    <source>
        <dbReference type="ARBA" id="ARBA00022737"/>
    </source>
</evidence>
<keyword evidence="4" id="KW-0624">Polysaccharide degradation</keyword>
<evidence type="ECO:0000313" key="8">
    <source>
        <dbReference type="EMBL" id="GGJ83122.1"/>
    </source>
</evidence>
<evidence type="ECO:0000256" key="4">
    <source>
        <dbReference type="ARBA" id="ARBA00023326"/>
    </source>
</evidence>
<dbReference type="PANTHER" id="PTHR46708:SF2">
    <property type="entry name" value="FIBRONECTIN TYPE-III DOMAIN-CONTAINING PROTEIN"/>
    <property type="match status" value="1"/>
</dbReference>
<evidence type="ECO:0000256" key="5">
    <source>
        <dbReference type="SAM" id="MobiDB-lite"/>
    </source>
</evidence>
<dbReference type="SMART" id="SM00060">
    <property type="entry name" value="FN3"/>
    <property type="match status" value="2"/>
</dbReference>
<evidence type="ECO:0000256" key="6">
    <source>
        <dbReference type="SAM" id="SignalP"/>
    </source>
</evidence>
<dbReference type="PROSITE" id="PS50853">
    <property type="entry name" value="FN3"/>
    <property type="match status" value="2"/>
</dbReference>
<gene>
    <name evidence="8" type="ORF">GCM10010123_10930</name>
</gene>
<dbReference type="InterPro" id="IPR050991">
    <property type="entry name" value="ECM_Regulatory_Proteins"/>
</dbReference>
<evidence type="ECO:0000259" key="7">
    <source>
        <dbReference type="PROSITE" id="PS50853"/>
    </source>
</evidence>
<dbReference type="AlphaFoldDB" id="A0A8J3B0D6"/>
<dbReference type="Pfam" id="PF10096">
    <property type="entry name" value="DUF2334"/>
    <property type="match status" value="1"/>
</dbReference>
<dbReference type="InterPro" id="IPR018763">
    <property type="entry name" value="DUF2334"/>
</dbReference>
<dbReference type="Gene3D" id="2.60.40.3710">
    <property type="match status" value="1"/>
</dbReference>
<accession>A0A8J3B0D6</accession>
<feature type="chain" id="PRO_5035197152" description="Fibronectin type-III domain-containing protein" evidence="6">
    <location>
        <begin position="27"/>
        <end position="815"/>
    </location>
</feature>
<dbReference type="SUPFAM" id="SSF49265">
    <property type="entry name" value="Fibronectin type III"/>
    <property type="match status" value="2"/>
</dbReference>
<feature type="domain" description="Fibronectin type-III" evidence="7">
    <location>
        <begin position="231"/>
        <end position="315"/>
    </location>
</feature>
<keyword evidence="1 6" id="KW-0732">Signal</keyword>
<dbReference type="CDD" id="cd00063">
    <property type="entry name" value="FN3"/>
    <property type="match status" value="2"/>
</dbReference>
<feature type="signal peptide" evidence="6">
    <location>
        <begin position="1"/>
        <end position="26"/>
    </location>
</feature>
<feature type="region of interest" description="Disordered" evidence="5">
    <location>
        <begin position="124"/>
        <end position="143"/>
    </location>
</feature>
<dbReference type="InterPro" id="IPR036116">
    <property type="entry name" value="FN3_sf"/>
</dbReference>
<dbReference type="GO" id="GO:0016798">
    <property type="term" value="F:hydrolase activity, acting on glycosyl bonds"/>
    <property type="evidence" value="ECO:0007669"/>
    <property type="project" value="UniProtKB-KW"/>
</dbReference>
<dbReference type="Gene3D" id="2.60.40.10">
    <property type="entry name" value="Immunoglobulins"/>
    <property type="match status" value="2"/>
</dbReference>
<name>A0A8J3B0D6_9ACTN</name>
<keyword evidence="9" id="KW-1185">Reference proteome</keyword>
<dbReference type="InterPro" id="IPR032812">
    <property type="entry name" value="SbsA_Ig"/>
</dbReference>
<evidence type="ECO:0000256" key="1">
    <source>
        <dbReference type="ARBA" id="ARBA00022729"/>
    </source>
</evidence>
<dbReference type="InterPro" id="IPR013783">
    <property type="entry name" value="Ig-like_fold"/>
</dbReference>
<reference evidence="8" key="1">
    <citation type="journal article" date="2014" name="Int. J. Syst. Evol. Microbiol.">
        <title>Complete genome sequence of Corynebacterium casei LMG S-19264T (=DSM 44701T), isolated from a smear-ripened cheese.</title>
        <authorList>
            <consortium name="US DOE Joint Genome Institute (JGI-PGF)"/>
            <person name="Walter F."/>
            <person name="Albersmeier A."/>
            <person name="Kalinowski J."/>
            <person name="Ruckert C."/>
        </authorList>
    </citation>
    <scope>NUCLEOTIDE SEQUENCE</scope>
    <source>
        <strain evidence="8">JCM 3090</strain>
    </source>
</reference>